<reference evidence="1" key="2">
    <citation type="journal article" date="2016" name="Fungal Biol.">
        <title>Ochratoxin A production by Penicillium thymicola.</title>
        <authorList>
            <person name="Nguyen H.D.T."/>
            <person name="McMullin D.R."/>
            <person name="Ponomareva E."/>
            <person name="Riley R."/>
            <person name="Pomraning K.R."/>
            <person name="Baker S.E."/>
            <person name="Seifert K.A."/>
        </authorList>
    </citation>
    <scope>NUCLEOTIDE SEQUENCE</scope>
    <source>
        <strain evidence="1">DAOM 180753</strain>
    </source>
</reference>
<name>A0AAI9TS95_PENTH</name>
<dbReference type="AlphaFoldDB" id="A0AAI9TS95"/>
<dbReference type="EMBL" id="LACB01000011">
    <property type="protein sequence ID" value="KAJ9492460.1"/>
    <property type="molecule type" value="Genomic_DNA"/>
</dbReference>
<protein>
    <submittedName>
        <fullName evidence="1">Uncharacterized protein</fullName>
    </submittedName>
</protein>
<accession>A0AAI9TS95</accession>
<comment type="caution">
    <text evidence="1">The sequence shown here is derived from an EMBL/GenBank/DDBJ whole genome shotgun (WGS) entry which is preliminary data.</text>
</comment>
<evidence type="ECO:0000313" key="1">
    <source>
        <dbReference type="EMBL" id="KAJ9492460.1"/>
    </source>
</evidence>
<proteinExistence type="predicted"/>
<dbReference type="Proteomes" id="UP001227192">
    <property type="component" value="Unassembled WGS sequence"/>
</dbReference>
<gene>
    <name evidence="1" type="ORF">VN97_g767</name>
</gene>
<evidence type="ECO:0000313" key="2">
    <source>
        <dbReference type="Proteomes" id="UP001227192"/>
    </source>
</evidence>
<reference evidence="1" key="1">
    <citation type="submission" date="2015-06" db="EMBL/GenBank/DDBJ databases">
        <authorList>
            <person name="Nguyen H."/>
        </authorList>
    </citation>
    <scope>NUCLEOTIDE SEQUENCE</scope>
    <source>
        <strain evidence="1">DAOM 180753</strain>
    </source>
</reference>
<sequence length="147" mass="16370">MGLIHKLQAKLELYRLEQRYARRKHRSTFSTGAQYVDGEYVYSGASSPTSTVSKNSTGSWRPSGWGSGNLTSHHRSGLSISTLPTHSPSPTIAFLLVTKIEKLPDDLSFLICATYHQTYNSNSTFKLLTVPSHPSALRYLRFTMSSV</sequence>
<organism evidence="1 2">
    <name type="scientific">Penicillium thymicola</name>
    <dbReference type="NCBI Taxonomy" id="293382"/>
    <lineage>
        <taxon>Eukaryota</taxon>
        <taxon>Fungi</taxon>
        <taxon>Dikarya</taxon>
        <taxon>Ascomycota</taxon>
        <taxon>Pezizomycotina</taxon>
        <taxon>Eurotiomycetes</taxon>
        <taxon>Eurotiomycetidae</taxon>
        <taxon>Eurotiales</taxon>
        <taxon>Aspergillaceae</taxon>
        <taxon>Penicillium</taxon>
    </lineage>
</organism>
<keyword evidence="2" id="KW-1185">Reference proteome</keyword>